<feature type="compositionally biased region" description="Basic and acidic residues" evidence="1">
    <location>
        <begin position="203"/>
        <end position="212"/>
    </location>
</feature>
<organism evidence="2 4">
    <name type="scientific">Coprinellus micaceus</name>
    <name type="common">Glistening ink-cap mushroom</name>
    <name type="synonym">Coprinus micaceus</name>
    <dbReference type="NCBI Taxonomy" id="71717"/>
    <lineage>
        <taxon>Eukaryota</taxon>
        <taxon>Fungi</taxon>
        <taxon>Dikarya</taxon>
        <taxon>Basidiomycota</taxon>
        <taxon>Agaricomycotina</taxon>
        <taxon>Agaricomycetes</taxon>
        <taxon>Agaricomycetidae</taxon>
        <taxon>Agaricales</taxon>
        <taxon>Agaricineae</taxon>
        <taxon>Psathyrellaceae</taxon>
        <taxon>Coprinellus</taxon>
    </lineage>
</organism>
<keyword evidence="4" id="KW-1185">Reference proteome</keyword>
<dbReference type="OrthoDB" id="2850836at2759"/>
<comment type="caution">
    <text evidence="2">The sequence shown here is derived from an EMBL/GenBank/DDBJ whole genome shotgun (WGS) entry which is preliminary data.</text>
</comment>
<dbReference type="EMBL" id="QPFP01000053">
    <property type="protein sequence ID" value="TEB25800.1"/>
    <property type="molecule type" value="Genomic_DNA"/>
</dbReference>
<feature type="compositionally biased region" description="Basic and acidic residues" evidence="1">
    <location>
        <begin position="226"/>
        <end position="241"/>
    </location>
</feature>
<evidence type="ECO:0000313" key="3">
    <source>
        <dbReference type="EMBL" id="TEB36863.1"/>
    </source>
</evidence>
<gene>
    <name evidence="3" type="ORF">FA13DRAFT_1727239</name>
    <name evidence="2" type="ORF">FA13DRAFT_1737941</name>
</gene>
<dbReference type="Proteomes" id="UP000298030">
    <property type="component" value="Unassembled WGS sequence"/>
</dbReference>
<proteinExistence type="predicted"/>
<evidence type="ECO:0000313" key="4">
    <source>
        <dbReference type="Proteomes" id="UP000298030"/>
    </source>
</evidence>
<sequence>MSQTDILTWCNSVRAPPAAETRGECFKLPSSYPPSLTHLNPPSYPFLGIKRIMAGEVPRTKMNLSGTAGGAGPNHVGRTLVIGGTITFAILYSTWLSMKVRKRHEEALGKNPYYEQVTGNLTRKWDRGELEQDLKPIPGKFATYSDTPPRLIDTEHHPQSHMTIGKFNKTWKEEHSATGNVVGEGEGMGKATARNMVPPPQRGRKDGTDKAYTKSPDFVKNYGKTAEGERRIIANRGEKVNPAHPTSMGQGHVV</sequence>
<reference evidence="2 4" key="1">
    <citation type="journal article" date="2019" name="Nat. Ecol. Evol.">
        <title>Megaphylogeny resolves global patterns of mushroom evolution.</title>
        <authorList>
            <person name="Varga T."/>
            <person name="Krizsan K."/>
            <person name="Foldi C."/>
            <person name="Dima B."/>
            <person name="Sanchez-Garcia M."/>
            <person name="Sanchez-Ramirez S."/>
            <person name="Szollosi G.J."/>
            <person name="Szarkandi J.G."/>
            <person name="Papp V."/>
            <person name="Albert L."/>
            <person name="Andreopoulos W."/>
            <person name="Angelini C."/>
            <person name="Antonin V."/>
            <person name="Barry K.W."/>
            <person name="Bougher N.L."/>
            <person name="Buchanan P."/>
            <person name="Buyck B."/>
            <person name="Bense V."/>
            <person name="Catcheside P."/>
            <person name="Chovatia M."/>
            <person name="Cooper J."/>
            <person name="Damon W."/>
            <person name="Desjardin D."/>
            <person name="Finy P."/>
            <person name="Geml J."/>
            <person name="Haridas S."/>
            <person name="Hughes K."/>
            <person name="Justo A."/>
            <person name="Karasinski D."/>
            <person name="Kautmanova I."/>
            <person name="Kiss B."/>
            <person name="Kocsube S."/>
            <person name="Kotiranta H."/>
            <person name="LaButti K.M."/>
            <person name="Lechner B.E."/>
            <person name="Liimatainen K."/>
            <person name="Lipzen A."/>
            <person name="Lukacs Z."/>
            <person name="Mihaltcheva S."/>
            <person name="Morgado L.N."/>
            <person name="Niskanen T."/>
            <person name="Noordeloos M.E."/>
            <person name="Ohm R.A."/>
            <person name="Ortiz-Santana B."/>
            <person name="Ovrebo C."/>
            <person name="Racz N."/>
            <person name="Riley R."/>
            <person name="Savchenko A."/>
            <person name="Shiryaev A."/>
            <person name="Soop K."/>
            <person name="Spirin V."/>
            <person name="Szebenyi C."/>
            <person name="Tomsovsky M."/>
            <person name="Tulloss R.E."/>
            <person name="Uehling J."/>
            <person name="Grigoriev I.V."/>
            <person name="Vagvolgyi C."/>
            <person name="Papp T."/>
            <person name="Martin F.M."/>
            <person name="Miettinen O."/>
            <person name="Hibbett D.S."/>
            <person name="Nagy L.G."/>
        </authorList>
    </citation>
    <scope>NUCLEOTIDE SEQUENCE [LARGE SCALE GENOMIC DNA]</scope>
    <source>
        <strain evidence="2 4">FP101781</strain>
    </source>
</reference>
<name>A0A4Y7SVA3_COPMI</name>
<dbReference type="AlphaFoldDB" id="A0A4Y7SVA3"/>
<accession>A0A4Y7SVA3</accession>
<evidence type="ECO:0000256" key="1">
    <source>
        <dbReference type="SAM" id="MobiDB-lite"/>
    </source>
</evidence>
<dbReference type="EMBL" id="QPFP01000005">
    <property type="protein sequence ID" value="TEB36863.1"/>
    <property type="molecule type" value="Genomic_DNA"/>
</dbReference>
<evidence type="ECO:0000313" key="2">
    <source>
        <dbReference type="EMBL" id="TEB25800.1"/>
    </source>
</evidence>
<protein>
    <submittedName>
        <fullName evidence="2">Uncharacterized protein</fullName>
    </submittedName>
</protein>
<feature type="region of interest" description="Disordered" evidence="1">
    <location>
        <begin position="181"/>
        <end position="254"/>
    </location>
</feature>